<evidence type="ECO:0000313" key="9">
    <source>
        <dbReference type="EMBL" id="MCU6726045.1"/>
    </source>
</evidence>
<keyword evidence="2" id="KW-1003">Cell membrane</keyword>
<comment type="caution">
    <text evidence="9">The sequence shown here is derived from an EMBL/GenBank/DDBJ whole genome shotgun (WGS) entry which is preliminary data.</text>
</comment>
<organism evidence="9 10">
    <name type="scientific">Muricoprocola aceti</name>
    <dbReference type="NCBI Taxonomy" id="2981772"/>
    <lineage>
        <taxon>Bacteria</taxon>
        <taxon>Bacillati</taxon>
        <taxon>Bacillota</taxon>
        <taxon>Clostridia</taxon>
        <taxon>Lachnospirales</taxon>
        <taxon>Lachnospiraceae</taxon>
        <taxon>Muricoprocola</taxon>
    </lineage>
</organism>
<feature type="transmembrane region" description="Helical" evidence="7">
    <location>
        <begin position="211"/>
        <end position="233"/>
    </location>
</feature>
<evidence type="ECO:0000256" key="3">
    <source>
        <dbReference type="ARBA" id="ARBA00022519"/>
    </source>
</evidence>
<dbReference type="Pfam" id="PF06808">
    <property type="entry name" value="DctM"/>
    <property type="match status" value="1"/>
</dbReference>
<name>A0ABT2SP67_9FIRM</name>
<evidence type="ECO:0000256" key="5">
    <source>
        <dbReference type="ARBA" id="ARBA00022989"/>
    </source>
</evidence>
<dbReference type="RefSeq" id="WP_256298984.1">
    <property type="nucleotide sequence ID" value="NZ_JAOQKE010000017.1"/>
</dbReference>
<evidence type="ECO:0000256" key="4">
    <source>
        <dbReference type="ARBA" id="ARBA00022692"/>
    </source>
</evidence>
<evidence type="ECO:0000313" key="10">
    <source>
        <dbReference type="Proteomes" id="UP001652338"/>
    </source>
</evidence>
<feature type="transmembrane region" description="Helical" evidence="7">
    <location>
        <begin position="239"/>
        <end position="255"/>
    </location>
</feature>
<evidence type="ECO:0000259" key="8">
    <source>
        <dbReference type="Pfam" id="PF06808"/>
    </source>
</evidence>
<feature type="transmembrane region" description="Helical" evidence="7">
    <location>
        <begin position="267"/>
        <end position="292"/>
    </location>
</feature>
<comment type="subcellular location">
    <subcellularLocation>
        <location evidence="1">Cell inner membrane</location>
        <topology evidence="1">Multi-pass membrane protein</topology>
    </subcellularLocation>
</comment>
<feature type="transmembrane region" description="Helical" evidence="7">
    <location>
        <begin position="363"/>
        <end position="383"/>
    </location>
</feature>
<protein>
    <submittedName>
        <fullName evidence="9">TRAP transporter large permease</fullName>
    </submittedName>
</protein>
<dbReference type="PANTHER" id="PTHR33362">
    <property type="entry name" value="SIALIC ACID TRAP TRANSPORTER PERMEASE PROTEIN SIAT-RELATED"/>
    <property type="match status" value="1"/>
</dbReference>
<feature type="transmembrane region" description="Helical" evidence="7">
    <location>
        <begin position="112"/>
        <end position="130"/>
    </location>
</feature>
<feature type="transmembrane region" description="Helical" evidence="7">
    <location>
        <begin position="334"/>
        <end position="351"/>
    </location>
</feature>
<evidence type="ECO:0000256" key="7">
    <source>
        <dbReference type="SAM" id="Phobius"/>
    </source>
</evidence>
<feature type="domain" description="TRAP C4-dicarboxylate transport system permease DctM subunit" evidence="8">
    <location>
        <begin position="7"/>
        <end position="413"/>
    </location>
</feature>
<keyword evidence="10" id="KW-1185">Reference proteome</keyword>
<feature type="transmembrane region" description="Helical" evidence="7">
    <location>
        <begin position="312"/>
        <end position="329"/>
    </location>
</feature>
<sequence>MMAVVLFGLFFVMVFLNIPVAVALGVSSLAGLTMGGFPLTTLTDTMYSAIGKFTLLAIPFFILAGVIMEYAGISRRLVQFAKVCVGHRKGGLISVVVIVSCFFAAISGSGPATVAALGSILIPAMVESGYDVGMSTALMSASGAIGIVIPPSIAFVIYASISGSSVGKLFAGGIIPGILMGVSYVVAAMICSRKSNIKPQPKASKAEIWAAFKDAIWGLLTPVIILGGIYGGIFTATESAGVAIVYGLFVGIVVYREIKIRDLWRLFVDAAVSSGTVLYIVACASVFAWILTTSHIATDMSSALMALSSNKYVLLLLINLIFLIAGCFLDASSAFYILVPIVLPIANALNVDPIHLGVMLTTNMAIGLITPPVGINLYVGCSISKIPVAEICKKIVPFVAAGIITLLLIVFFEPLSMFLPNLMH</sequence>
<dbReference type="PANTHER" id="PTHR33362:SF5">
    <property type="entry name" value="C4-DICARBOXYLATE TRAP TRANSPORTER LARGE PERMEASE PROTEIN DCTM"/>
    <property type="match status" value="1"/>
</dbReference>
<feature type="transmembrane region" description="Helical" evidence="7">
    <location>
        <begin position="137"/>
        <end position="158"/>
    </location>
</feature>
<dbReference type="Proteomes" id="UP001652338">
    <property type="component" value="Unassembled WGS sequence"/>
</dbReference>
<feature type="transmembrane region" description="Helical" evidence="7">
    <location>
        <begin position="395"/>
        <end position="419"/>
    </location>
</feature>
<dbReference type="NCBIfam" id="TIGR00786">
    <property type="entry name" value="dctM"/>
    <property type="match status" value="1"/>
</dbReference>
<feature type="transmembrane region" description="Helical" evidence="7">
    <location>
        <begin position="47"/>
        <end position="68"/>
    </location>
</feature>
<evidence type="ECO:0000256" key="2">
    <source>
        <dbReference type="ARBA" id="ARBA00022475"/>
    </source>
</evidence>
<keyword evidence="5 7" id="KW-1133">Transmembrane helix</keyword>
<gene>
    <name evidence="9" type="ORF">OCV47_11960</name>
</gene>
<keyword evidence="6 7" id="KW-0472">Membrane</keyword>
<keyword evidence="4 7" id="KW-0812">Transmembrane</keyword>
<keyword evidence="3" id="KW-0997">Cell inner membrane</keyword>
<proteinExistence type="predicted"/>
<dbReference type="InterPro" id="IPR004681">
    <property type="entry name" value="TRAP_DctM"/>
</dbReference>
<dbReference type="PIRSF" id="PIRSF006066">
    <property type="entry name" value="HI0050"/>
    <property type="match status" value="1"/>
</dbReference>
<dbReference type="EMBL" id="JAOQKE010000017">
    <property type="protein sequence ID" value="MCU6726045.1"/>
    <property type="molecule type" value="Genomic_DNA"/>
</dbReference>
<evidence type="ECO:0000256" key="6">
    <source>
        <dbReference type="ARBA" id="ARBA00023136"/>
    </source>
</evidence>
<dbReference type="InterPro" id="IPR010656">
    <property type="entry name" value="DctM"/>
</dbReference>
<feature type="transmembrane region" description="Helical" evidence="7">
    <location>
        <begin position="170"/>
        <end position="190"/>
    </location>
</feature>
<evidence type="ECO:0000256" key="1">
    <source>
        <dbReference type="ARBA" id="ARBA00004429"/>
    </source>
</evidence>
<reference evidence="9 10" key="1">
    <citation type="journal article" date="2021" name="ISME Commun">
        <title>Automated analysis of genomic sequences facilitates high-throughput and comprehensive description of bacteria.</title>
        <authorList>
            <person name="Hitch T.C.A."/>
        </authorList>
    </citation>
    <scope>NUCLEOTIDE SEQUENCE [LARGE SCALE GENOMIC DNA]</scope>
    <source>
        <strain evidence="9 10">Sanger_29</strain>
    </source>
</reference>
<feature type="transmembrane region" description="Helical" evidence="7">
    <location>
        <begin position="89"/>
        <end position="106"/>
    </location>
</feature>
<accession>A0ABT2SP67</accession>